<evidence type="ECO:0000256" key="2">
    <source>
        <dbReference type="ARBA" id="ARBA00001657"/>
    </source>
</evidence>
<keyword evidence="10" id="KW-0326">Glycosidase</keyword>
<keyword evidence="12" id="KW-1185">Reference proteome</keyword>
<keyword evidence="10" id="KW-0378">Hydrolase</keyword>
<protein>
    <recommendedName>
        <fullName evidence="10">Alpha-amylase</fullName>
        <ecNumber evidence="10">3.2.1.1</ecNumber>
    </recommendedName>
</protein>
<evidence type="ECO:0000256" key="9">
    <source>
        <dbReference type="RuleBase" id="RU003615"/>
    </source>
</evidence>
<keyword evidence="8" id="KW-0868">Chloride</keyword>
<comment type="cofactor">
    <cofactor evidence="4">
        <name>chloride</name>
        <dbReference type="ChEBI" id="CHEBI:17996"/>
    </cofactor>
</comment>
<dbReference type="PANTHER" id="PTHR10357">
    <property type="entry name" value="ALPHA-AMYLASE FAMILY MEMBER"/>
    <property type="match status" value="1"/>
</dbReference>
<evidence type="ECO:0000259" key="11">
    <source>
        <dbReference type="SMART" id="SM00642"/>
    </source>
</evidence>
<dbReference type="GO" id="GO:0005975">
    <property type="term" value="P:carbohydrate metabolic process"/>
    <property type="evidence" value="ECO:0007669"/>
    <property type="project" value="InterPro"/>
</dbReference>
<dbReference type="SMART" id="SM00642">
    <property type="entry name" value="Aamy"/>
    <property type="match status" value="1"/>
</dbReference>
<comment type="catalytic activity">
    <reaction evidence="1 10">
        <text>Endohydrolysis of (1-&gt;4)-alpha-D-glucosidic linkages in polysaccharides containing three or more (1-&gt;4)-alpha-linked D-glucose units.</text>
        <dbReference type="EC" id="3.2.1.1"/>
    </reaction>
</comment>
<dbReference type="GO" id="GO:0043169">
    <property type="term" value="F:cation binding"/>
    <property type="evidence" value="ECO:0007669"/>
    <property type="project" value="InterPro"/>
</dbReference>
<proteinExistence type="inferred from homology"/>
<dbReference type="InterPro" id="IPR045857">
    <property type="entry name" value="O16G_dom_2"/>
</dbReference>
<dbReference type="WBParaSite" id="nRc.2.0.1.t37087-RA">
    <property type="protein sequence ID" value="nRc.2.0.1.t37087-RA"/>
    <property type="gene ID" value="nRc.2.0.1.g37087"/>
</dbReference>
<dbReference type="InterPro" id="IPR017853">
    <property type="entry name" value="GH"/>
</dbReference>
<feature type="domain" description="Glycosyl hydrolase family 13 catalytic" evidence="11">
    <location>
        <begin position="2"/>
        <end position="334"/>
    </location>
</feature>
<dbReference type="EC" id="3.2.1.1" evidence="10"/>
<dbReference type="GO" id="GO:0004556">
    <property type="term" value="F:alpha-amylase activity"/>
    <property type="evidence" value="ECO:0007669"/>
    <property type="project" value="UniProtKB-UniRule"/>
</dbReference>
<comment type="cofactor">
    <cofactor evidence="3">
        <name>Ca(2+)</name>
        <dbReference type="ChEBI" id="CHEBI:29108"/>
    </cofactor>
</comment>
<evidence type="ECO:0000256" key="10">
    <source>
        <dbReference type="RuleBase" id="RU361134"/>
    </source>
</evidence>
<evidence type="ECO:0000256" key="7">
    <source>
        <dbReference type="ARBA" id="ARBA00023180"/>
    </source>
</evidence>
<dbReference type="PRINTS" id="PR00110">
    <property type="entry name" value="ALPHAAMYLASE"/>
</dbReference>
<dbReference type="Gene3D" id="3.20.20.80">
    <property type="entry name" value="Glycosidases"/>
    <property type="match status" value="1"/>
</dbReference>
<dbReference type="AlphaFoldDB" id="A0A915KEE8"/>
<dbReference type="SUPFAM" id="SSF51445">
    <property type="entry name" value="(Trans)glycosidases"/>
    <property type="match status" value="1"/>
</dbReference>
<evidence type="ECO:0000256" key="6">
    <source>
        <dbReference type="ARBA" id="ARBA00011245"/>
    </source>
</evidence>
<dbReference type="OMA" id="AVCEARM"/>
<sequence>MQVFVLFEGITRKLDYLKWCGIRNLWVTPFFKSPMIDNGYDIADYYDVDPLFGNLNDFKMLVEKIKFYGMRLILDMVLNHTSDEHPWFLASVKSEEPYKDYYVWHDGKIDQKTGSRIPPNNWQSCFGDSAWTFNDQRQQFYLHTFHYKQPNLNCRNPIVIQEFFEILTFWIDHGVDGFRIDAVKHLIYDNQFRDNVFGDCSHVICRYDWEQPELYDLVRKICSFAKDYGRSSYGREILVVTEAYTDLHNMKKYYGDAQVDMPFNFCLIGWQKSSNNAGYLRRVIQETIDLCHETQSWPNWVLGNHDTNRIASRLGGEDCPVMTDLANMLLLCLP</sequence>
<accession>A0A915KEE8</accession>
<keyword evidence="7" id="KW-0325">Glycoprotein</keyword>
<dbReference type="InterPro" id="IPR006047">
    <property type="entry name" value="GH13_cat_dom"/>
</dbReference>
<dbReference type="GO" id="GO:0004558">
    <property type="term" value="F:alpha-1,4-glucosidase activity"/>
    <property type="evidence" value="ECO:0007669"/>
    <property type="project" value="UniProtKB-EC"/>
</dbReference>
<dbReference type="PANTHER" id="PTHR10357:SF179">
    <property type="entry name" value="NEUTRAL AND BASIC AMINO ACID TRANSPORT PROTEIN RBAT"/>
    <property type="match status" value="1"/>
</dbReference>
<dbReference type="Gene3D" id="3.90.400.10">
    <property type="entry name" value="Oligo-1,6-glucosidase, Domain 2"/>
    <property type="match status" value="1"/>
</dbReference>
<comment type="similarity">
    <text evidence="5 9">Belongs to the glycosyl hydrolase 13 family.</text>
</comment>
<organism evidence="12 13">
    <name type="scientific">Romanomermis culicivorax</name>
    <name type="common">Nematode worm</name>
    <dbReference type="NCBI Taxonomy" id="13658"/>
    <lineage>
        <taxon>Eukaryota</taxon>
        <taxon>Metazoa</taxon>
        <taxon>Ecdysozoa</taxon>
        <taxon>Nematoda</taxon>
        <taxon>Enoplea</taxon>
        <taxon>Dorylaimia</taxon>
        <taxon>Mermithida</taxon>
        <taxon>Mermithoidea</taxon>
        <taxon>Mermithidae</taxon>
        <taxon>Romanomermis</taxon>
    </lineage>
</organism>
<evidence type="ECO:0000256" key="4">
    <source>
        <dbReference type="ARBA" id="ARBA00001923"/>
    </source>
</evidence>
<reference evidence="13" key="1">
    <citation type="submission" date="2022-11" db="UniProtKB">
        <authorList>
            <consortium name="WormBaseParasite"/>
        </authorList>
    </citation>
    <scope>IDENTIFICATION</scope>
</reference>
<dbReference type="FunFam" id="3.90.400.10:FF:000001">
    <property type="entry name" value="Maltase A3, isoform A"/>
    <property type="match status" value="1"/>
</dbReference>
<keyword evidence="10" id="KW-0119">Carbohydrate metabolism</keyword>
<evidence type="ECO:0000313" key="13">
    <source>
        <dbReference type="WBParaSite" id="nRc.2.0.1.t37087-RA"/>
    </source>
</evidence>
<evidence type="ECO:0000313" key="12">
    <source>
        <dbReference type="Proteomes" id="UP000887565"/>
    </source>
</evidence>
<comment type="catalytic activity">
    <reaction evidence="2">
        <text>Hydrolysis of terminal, non-reducing (1-&gt;4)-linked alpha-D-glucose residues with release of alpha-D-glucose.</text>
        <dbReference type="EC" id="3.2.1.20"/>
    </reaction>
</comment>
<evidence type="ECO:0000256" key="3">
    <source>
        <dbReference type="ARBA" id="ARBA00001913"/>
    </source>
</evidence>
<evidence type="ECO:0000256" key="5">
    <source>
        <dbReference type="ARBA" id="ARBA00008061"/>
    </source>
</evidence>
<comment type="subunit">
    <text evidence="6">Monomer.</text>
</comment>
<name>A0A915KEE8_ROMCU</name>
<dbReference type="Pfam" id="PF00128">
    <property type="entry name" value="Alpha-amylase"/>
    <property type="match status" value="1"/>
</dbReference>
<evidence type="ECO:0000256" key="1">
    <source>
        <dbReference type="ARBA" id="ARBA00000548"/>
    </source>
</evidence>
<evidence type="ECO:0000256" key="8">
    <source>
        <dbReference type="ARBA" id="ARBA00023214"/>
    </source>
</evidence>
<dbReference type="InterPro" id="IPR006046">
    <property type="entry name" value="Alpha_amylase"/>
</dbReference>
<dbReference type="Proteomes" id="UP000887565">
    <property type="component" value="Unplaced"/>
</dbReference>